<dbReference type="GO" id="GO:0022857">
    <property type="term" value="F:transmembrane transporter activity"/>
    <property type="evidence" value="ECO:0007669"/>
    <property type="project" value="InterPro"/>
</dbReference>
<evidence type="ECO:0000256" key="2">
    <source>
        <dbReference type="ARBA" id="ARBA00022448"/>
    </source>
</evidence>
<dbReference type="EMBL" id="MU005569">
    <property type="protein sequence ID" value="KAF2692137.1"/>
    <property type="molecule type" value="Genomic_DNA"/>
</dbReference>
<dbReference type="Proteomes" id="UP000799291">
    <property type="component" value="Unassembled WGS sequence"/>
</dbReference>
<keyword evidence="5 6" id="KW-0472">Membrane</keyword>
<reference evidence="7" key="1">
    <citation type="journal article" date="2020" name="Stud. Mycol.">
        <title>101 Dothideomycetes genomes: a test case for predicting lifestyles and emergence of pathogens.</title>
        <authorList>
            <person name="Haridas S."/>
            <person name="Albert R."/>
            <person name="Binder M."/>
            <person name="Bloem J."/>
            <person name="Labutti K."/>
            <person name="Salamov A."/>
            <person name="Andreopoulos B."/>
            <person name="Baker S."/>
            <person name="Barry K."/>
            <person name="Bills G."/>
            <person name="Bluhm B."/>
            <person name="Cannon C."/>
            <person name="Castanera R."/>
            <person name="Culley D."/>
            <person name="Daum C."/>
            <person name="Ezra D."/>
            <person name="Gonzalez J."/>
            <person name="Henrissat B."/>
            <person name="Kuo A."/>
            <person name="Liang C."/>
            <person name="Lipzen A."/>
            <person name="Lutzoni F."/>
            <person name="Magnuson J."/>
            <person name="Mondo S."/>
            <person name="Nolan M."/>
            <person name="Ohm R."/>
            <person name="Pangilinan J."/>
            <person name="Park H.-J."/>
            <person name="Ramirez L."/>
            <person name="Alfaro M."/>
            <person name="Sun H."/>
            <person name="Tritt A."/>
            <person name="Yoshinaga Y."/>
            <person name="Zwiers L.-H."/>
            <person name="Turgeon B."/>
            <person name="Goodwin S."/>
            <person name="Spatafora J."/>
            <person name="Crous P."/>
            <person name="Grigoriev I."/>
        </authorList>
    </citation>
    <scope>NUCLEOTIDE SEQUENCE</scope>
    <source>
        <strain evidence="7">CBS 122367</strain>
    </source>
</reference>
<keyword evidence="3 6" id="KW-0812">Transmembrane</keyword>
<evidence type="ECO:0000256" key="5">
    <source>
        <dbReference type="ARBA" id="ARBA00023136"/>
    </source>
</evidence>
<dbReference type="AlphaFoldDB" id="A0A6G1JNJ5"/>
<evidence type="ECO:0000256" key="1">
    <source>
        <dbReference type="ARBA" id="ARBA00004141"/>
    </source>
</evidence>
<feature type="transmembrane region" description="Helical" evidence="6">
    <location>
        <begin position="47"/>
        <end position="74"/>
    </location>
</feature>
<dbReference type="SUPFAM" id="SSF103473">
    <property type="entry name" value="MFS general substrate transporter"/>
    <property type="match status" value="1"/>
</dbReference>
<feature type="transmembrane region" description="Helical" evidence="6">
    <location>
        <begin position="378"/>
        <end position="395"/>
    </location>
</feature>
<accession>A0A6G1JNJ5</accession>
<protein>
    <submittedName>
        <fullName evidence="7">TRI12-domain-containing protein</fullName>
    </submittedName>
</protein>
<feature type="transmembrane region" description="Helical" evidence="6">
    <location>
        <begin position="343"/>
        <end position="366"/>
    </location>
</feature>
<evidence type="ECO:0000313" key="7">
    <source>
        <dbReference type="EMBL" id="KAF2692137.1"/>
    </source>
</evidence>
<gene>
    <name evidence="7" type="ORF">K458DRAFT_438352</name>
</gene>
<feature type="transmembrane region" description="Helical" evidence="6">
    <location>
        <begin position="300"/>
        <end position="323"/>
    </location>
</feature>
<dbReference type="Pfam" id="PF06609">
    <property type="entry name" value="TRI12"/>
    <property type="match status" value="1"/>
</dbReference>
<sequence>MSISHKPEAVMQYEDAPSSHHENVSNTVHSFTADEATVKKGYFRSSFFLGTMLATGLDLSAAVGGFGLAAPNLALINADIGPDPNITWVSLVCTLTLAIRLLLWFFIGSAALALIGCIVSAVANSVGMLIGGTTLIGLAASGQQSFAFITGEIVPMKHRFATNAVMYFFCIPFAGLVPPVSKAFVLYTASGWRWCYYLMIIVNFASGSLFFFFYFPPTFHEKFQNRSKRQQIRGFDYLGTVLFVVGFCIFLLGLSWGGSVYPWKSAHVIATMVSGGITLIIFVLWEMYAKLEEPLLPINLFKNFAWVVSCIPLGLGSSIYYALTIIWPQMVALLYTDDGGASMYAGWLACVPSLMINIGQIAGGFLAEPIGKTKIQCIVVLTIGGALLGAIAAATPDTKALSTGLLVLSTFFIGWNENVCLSNSGIELLDQREIGTAVRGSSIRSAISTISSAVYISVLTNRLTQTIPAEVPKAVTQAGLPASSVPAFILANSQAYSTVFYTTIAFTGIAVVLSFFSPNVDDKMTGKIAVTLHKGDADNVVSEKA</sequence>
<proteinExistence type="predicted"/>
<dbReference type="Gene3D" id="1.20.1250.20">
    <property type="entry name" value="MFS general substrate transporter like domains"/>
    <property type="match status" value="2"/>
</dbReference>
<comment type="subcellular location">
    <subcellularLocation>
        <location evidence="1">Membrane</location>
        <topology evidence="1">Multi-pass membrane protein</topology>
    </subcellularLocation>
</comment>
<keyword evidence="4 6" id="KW-1133">Transmembrane helix</keyword>
<dbReference type="InterPro" id="IPR036259">
    <property type="entry name" value="MFS_trans_sf"/>
</dbReference>
<dbReference type="PANTHER" id="PTHR23501">
    <property type="entry name" value="MAJOR FACILITATOR SUPERFAMILY"/>
    <property type="match status" value="1"/>
</dbReference>
<name>A0A6G1JNJ5_9PLEO</name>
<evidence type="ECO:0000256" key="6">
    <source>
        <dbReference type="SAM" id="Phobius"/>
    </source>
</evidence>
<dbReference type="OrthoDB" id="4161376at2759"/>
<dbReference type="GO" id="GO:0005886">
    <property type="term" value="C:plasma membrane"/>
    <property type="evidence" value="ECO:0007669"/>
    <property type="project" value="TreeGrafter"/>
</dbReference>
<keyword evidence="2" id="KW-0813">Transport</keyword>
<evidence type="ECO:0000256" key="4">
    <source>
        <dbReference type="ARBA" id="ARBA00022989"/>
    </source>
</evidence>
<organism evidence="7 8">
    <name type="scientific">Lentithecium fluviatile CBS 122367</name>
    <dbReference type="NCBI Taxonomy" id="1168545"/>
    <lineage>
        <taxon>Eukaryota</taxon>
        <taxon>Fungi</taxon>
        <taxon>Dikarya</taxon>
        <taxon>Ascomycota</taxon>
        <taxon>Pezizomycotina</taxon>
        <taxon>Dothideomycetes</taxon>
        <taxon>Pleosporomycetidae</taxon>
        <taxon>Pleosporales</taxon>
        <taxon>Massarineae</taxon>
        <taxon>Lentitheciaceae</taxon>
        <taxon>Lentithecium</taxon>
    </lineage>
</organism>
<dbReference type="InterPro" id="IPR010573">
    <property type="entry name" value="MFS_Str1/Tri12-like"/>
</dbReference>
<evidence type="ECO:0000313" key="8">
    <source>
        <dbReference type="Proteomes" id="UP000799291"/>
    </source>
</evidence>
<feature type="transmembrane region" description="Helical" evidence="6">
    <location>
        <begin position="160"/>
        <end position="177"/>
    </location>
</feature>
<feature type="transmembrane region" description="Helical" evidence="6">
    <location>
        <begin position="498"/>
        <end position="517"/>
    </location>
</feature>
<dbReference type="PANTHER" id="PTHR23501:SF109">
    <property type="entry name" value="MAJOR FACILITATOR SUPERFAMILY (MFS) PROFILE DOMAIN-CONTAINING PROTEIN-RELATED"/>
    <property type="match status" value="1"/>
</dbReference>
<evidence type="ECO:0000256" key="3">
    <source>
        <dbReference type="ARBA" id="ARBA00022692"/>
    </source>
</evidence>
<feature type="transmembrane region" description="Helical" evidence="6">
    <location>
        <begin position="235"/>
        <end position="256"/>
    </location>
</feature>
<keyword evidence="8" id="KW-1185">Reference proteome</keyword>
<feature type="transmembrane region" description="Helical" evidence="6">
    <location>
        <begin position="197"/>
        <end position="215"/>
    </location>
</feature>
<feature type="transmembrane region" description="Helical" evidence="6">
    <location>
        <begin position="268"/>
        <end position="288"/>
    </location>
</feature>